<evidence type="ECO:0000256" key="1">
    <source>
        <dbReference type="ARBA" id="ARBA00022649"/>
    </source>
</evidence>
<proteinExistence type="inferred from homology"/>
<keyword evidence="1" id="KW-1277">Toxin-antitoxin system</keyword>
<dbReference type="InterPro" id="IPR010985">
    <property type="entry name" value="Ribbon_hlx_hlx"/>
</dbReference>
<dbReference type="EMBL" id="CYSB01000022">
    <property type="protein sequence ID" value="CUH64883.1"/>
    <property type="molecule type" value="Genomic_DNA"/>
</dbReference>
<evidence type="ECO:0000313" key="3">
    <source>
        <dbReference type="EMBL" id="CUH64883.1"/>
    </source>
</evidence>
<evidence type="ECO:0000313" key="6">
    <source>
        <dbReference type="Proteomes" id="UP000051887"/>
    </source>
</evidence>
<dbReference type="Proteomes" id="UP000051086">
    <property type="component" value="Unassembled WGS sequence"/>
</dbReference>
<dbReference type="SUPFAM" id="SSF47598">
    <property type="entry name" value="Ribbon-helix-helix"/>
    <property type="match status" value="1"/>
</dbReference>
<name>A0A0P1FT15_9RHOB</name>
<dbReference type="EMBL" id="CYSC01000026">
    <property type="protein sequence ID" value="CUH71729.1"/>
    <property type="molecule type" value="Genomic_DNA"/>
</dbReference>
<evidence type="ECO:0000313" key="5">
    <source>
        <dbReference type="Proteomes" id="UP000051086"/>
    </source>
</evidence>
<dbReference type="AlphaFoldDB" id="A0A0P1FT15"/>
<organism evidence="4 6">
    <name type="scientific">Thalassovita autumnalis</name>
    <dbReference type="NCBI Taxonomy" id="2072972"/>
    <lineage>
        <taxon>Bacteria</taxon>
        <taxon>Pseudomonadati</taxon>
        <taxon>Pseudomonadota</taxon>
        <taxon>Alphaproteobacteria</taxon>
        <taxon>Rhodobacterales</taxon>
        <taxon>Roseobacteraceae</taxon>
        <taxon>Thalassovita</taxon>
    </lineage>
</organism>
<keyword evidence="5" id="KW-1185">Reference proteome</keyword>
<protein>
    <submittedName>
        <fullName evidence="4">Uncharacterized protein</fullName>
    </submittedName>
</protein>
<dbReference type="Proteomes" id="UP000051887">
    <property type="component" value="Unassembled WGS sequence"/>
</dbReference>
<accession>A0A0P1FT15</accession>
<evidence type="ECO:0000313" key="4">
    <source>
        <dbReference type="EMBL" id="CUH71729.1"/>
    </source>
</evidence>
<dbReference type="OrthoDB" id="7866136at2"/>
<reference evidence="4 6" key="2">
    <citation type="submission" date="2015-09" db="EMBL/GenBank/DDBJ databases">
        <authorList>
            <consortium name="Swine Surveillance"/>
        </authorList>
    </citation>
    <scope>NUCLEOTIDE SEQUENCE [LARGE SCALE GENOMIC DNA]</scope>
    <source>
        <strain evidence="4 6">5120</strain>
    </source>
</reference>
<dbReference type="Pfam" id="PF08681">
    <property type="entry name" value="TacA1"/>
    <property type="match status" value="1"/>
</dbReference>
<dbReference type="Gene3D" id="1.20.5.780">
    <property type="entry name" value="Single helix bin"/>
    <property type="match status" value="1"/>
</dbReference>
<dbReference type="InterPro" id="IPR014795">
    <property type="entry name" value="TacA_1-like"/>
</dbReference>
<comment type="similarity">
    <text evidence="2">Belongs to the TacA antitoxin family.</text>
</comment>
<dbReference type="RefSeq" id="WP_082626227.1">
    <property type="nucleotide sequence ID" value="NZ_CYSB01000022.1"/>
</dbReference>
<evidence type="ECO:0000256" key="2">
    <source>
        <dbReference type="ARBA" id="ARBA00049988"/>
    </source>
</evidence>
<dbReference type="GO" id="GO:0006355">
    <property type="term" value="P:regulation of DNA-templated transcription"/>
    <property type="evidence" value="ECO:0007669"/>
    <property type="project" value="InterPro"/>
</dbReference>
<gene>
    <name evidence="3" type="ORF">TL5118_01053</name>
    <name evidence="4" type="ORF">TL5120_01519</name>
</gene>
<reference evidence="3 5" key="1">
    <citation type="submission" date="2015-09" db="EMBL/GenBank/DDBJ databases">
        <authorList>
            <person name="Rodrigo-Torres L."/>
            <person name="Arahal D.R."/>
        </authorList>
    </citation>
    <scope>NUCLEOTIDE SEQUENCE [LARGE SCALE GENOMIC DNA]</scope>
    <source>
        <strain evidence="3 5">CECT 5118</strain>
    </source>
</reference>
<sequence length="101" mass="10962">MLSMVDPQIDEANDLTTQIRHGSTMKDKIETAAAVLGVNKSVFLRWAVNRQCAQIIKEQQSHKLTAEDAAAFSAALDAPIVVSERAAKSARSFAVRVVHAD</sequence>